<evidence type="ECO:0000313" key="2">
    <source>
        <dbReference type="Proteomes" id="UP001163324"/>
    </source>
</evidence>
<dbReference type="Proteomes" id="UP001163324">
    <property type="component" value="Chromosome 3"/>
</dbReference>
<accession>A0ACC0V7E1</accession>
<keyword evidence="2" id="KW-1185">Reference proteome</keyword>
<gene>
    <name evidence="1" type="ORF">N3K66_003930</name>
</gene>
<name>A0ACC0V7E1_9HYPO</name>
<dbReference type="EMBL" id="CM047942">
    <property type="protein sequence ID" value="KAI9902113.1"/>
    <property type="molecule type" value="Genomic_DNA"/>
</dbReference>
<sequence>MSSPRRESSHSRPSPSSSREFPRHERRTHSGGSRRNSQADPAVPPSGHQHPGTPRTQAPHSGAPTYGSYFYQATPRLSQAFRSRSQPRPRSSAPPYEEVWTCRAPRWRSEIMVTDRTRGVFGGVGERVQFPISISRGACVQEIVRFLTEGRRGVRVMVVWRDGAKEPLDSRIHSTETLAASAERLELKFEQRVHW</sequence>
<reference evidence="1" key="1">
    <citation type="submission" date="2022-10" db="EMBL/GenBank/DDBJ databases">
        <title>Complete Genome of Trichothecium roseum strain YXFP-22015, a Plant Pathogen Isolated from Citrus.</title>
        <authorList>
            <person name="Wang Y."/>
            <person name="Zhu L."/>
        </authorList>
    </citation>
    <scope>NUCLEOTIDE SEQUENCE</scope>
    <source>
        <strain evidence="1">YXFP-22015</strain>
    </source>
</reference>
<organism evidence="1 2">
    <name type="scientific">Trichothecium roseum</name>
    <dbReference type="NCBI Taxonomy" id="47278"/>
    <lineage>
        <taxon>Eukaryota</taxon>
        <taxon>Fungi</taxon>
        <taxon>Dikarya</taxon>
        <taxon>Ascomycota</taxon>
        <taxon>Pezizomycotina</taxon>
        <taxon>Sordariomycetes</taxon>
        <taxon>Hypocreomycetidae</taxon>
        <taxon>Hypocreales</taxon>
        <taxon>Hypocreales incertae sedis</taxon>
        <taxon>Trichothecium</taxon>
    </lineage>
</organism>
<evidence type="ECO:0000313" key="1">
    <source>
        <dbReference type="EMBL" id="KAI9902113.1"/>
    </source>
</evidence>
<protein>
    <submittedName>
        <fullName evidence="1">Uncharacterized protein</fullName>
    </submittedName>
</protein>
<comment type="caution">
    <text evidence="1">The sequence shown here is derived from an EMBL/GenBank/DDBJ whole genome shotgun (WGS) entry which is preliminary data.</text>
</comment>
<proteinExistence type="predicted"/>